<dbReference type="NCBIfam" id="TIGR00528">
    <property type="entry name" value="gcvT"/>
    <property type="match status" value="1"/>
</dbReference>
<dbReference type="Pfam" id="PF01571">
    <property type="entry name" value="GCV_T"/>
    <property type="match status" value="1"/>
</dbReference>
<reference evidence="12" key="1">
    <citation type="submission" date="2017-02" db="EMBL/GenBank/DDBJ databases">
        <authorList>
            <person name="Varghese N."/>
            <person name="Submissions S."/>
        </authorList>
    </citation>
    <scope>NUCLEOTIDE SEQUENCE [LARGE SCALE GENOMIC DNA]</scope>
    <source>
        <strain evidence="12">DSM 16521</strain>
    </source>
</reference>
<dbReference type="InterPro" id="IPR006223">
    <property type="entry name" value="GcvT"/>
</dbReference>
<dbReference type="GO" id="GO:0019464">
    <property type="term" value="P:glycine decarboxylation via glycine cleavage system"/>
    <property type="evidence" value="ECO:0007669"/>
    <property type="project" value="UniProtKB-UniRule"/>
</dbReference>
<dbReference type="GO" id="GO:0004047">
    <property type="term" value="F:aminomethyltransferase activity"/>
    <property type="evidence" value="ECO:0007669"/>
    <property type="project" value="UniProtKB-UniRule"/>
</dbReference>
<keyword evidence="4 7" id="KW-0808">Transferase</keyword>
<dbReference type="OrthoDB" id="9774591at2"/>
<organism evidence="11 12">
    <name type="scientific">Carboxydocella sporoproducens DSM 16521</name>
    <dbReference type="NCBI Taxonomy" id="1121270"/>
    <lineage>
        <taxon>Bacteria</taxon>
        <taxon>Bacillati</taxon>
        <taxon>Bacillota</taxon>
        <taxon>Clostridia</taxon>
        <taxon>Eubacteriales</taxon>
        <taxon>Clostridiales Family XVI. Incertae Sedis</taxon>
        <taxon>Carboxydocella</taxon>
    </lineage>
</organism>
<evidence type="ECO:0000256" key="3">
    <source>
        <dbReference type="ARBA" id="ARBA00022576"/>
    </source>
</evidence>
<dbReference type="Gene3D" id="3.30.70.1400">
    <property type="entry name" value="Aminomethyltransferase beta-barrel domains"/>
    <property type="match status" value="1"/>
</dbReference>
<feature type="binding site" evidence="8">
    <location>
        <position position="197"/>
    </location>
    <ligand>
        <name>substrate</name>
    </ligand>
</feature>
<keyword evidence="3 7" id="KW-0032">Aminotransferase</keyword>
<name>A0A1T4NL43_9FIRM</name>
<dbReference type="GO" id="GO:0008483">
    <property type="term" value="F:transaminase activity"/>
    <property type="evidence" value="ECO:0007669"/>
    <property type="project" value="UniProtKB-KW"/>
</dbReference>
<keyword evidence="11" id="KW-0489">Methyltransferase</keyword>
<evidence type="ECO:0000256" key="1">
    <source>
        <dbReference type="ARBA" id="ARBA00008609"/>
    </source>
</evidence>
<dbReference type="EMBL" id="FUXM01000007">
    <property type="protein sequence ID" value="SJZ79767.1"/>
    <property type="molecule type" value="Genomic_DNA"/>
</dbReference>
<dbReference type="SUPFAM" id="SSF103025">
    <property type="entry name" value="Folate-binding domain"/>
    <property type="match status" value="1"/>
</dbReference>
<evidence type="ECO:0000256" key="2">
    <source>
        <dbReference type="ARBA" id="ARBA00012616"/>
    </source>
</evidence>
<evidence type="ECO:0000313" key="11">
    <source>
        <dbReference type="EMBL" id="SJZ79767.1"/>
    </source>
</evidence>
<dbReference type="GO" id="GO:0032259">
    <property type="term" value="P:methylation"/>
    <property type="evidence" value="ECO:0007669"/>
    <property type="project" value="UniProtKB-KW"/>
</dbReference>
<dbReference type="HAMAP" id="MF_00259">
    <property type="entry name" value="GcvT"/>
    <property type="match status" value="1"/>
</dbReference>
<dbReference type="Gene3D" id="3.30.1360.120">
    <property type="entry name" value="Probable tRNA modification gtpase trme, domain 1"/>
    <property type="match status" value="1"/>
</dbReference>
<dbReference type="InterPro" id="IPR029043">
    <property type="entry name" value="GcvT/YgfZ_C"/>
</dbReference>
<evidence type="ECO:0000256" key="6">
    <source>
        <dbReference type="ARBA" id="ARBA00047665"/>
    </source>
</evidence>
<dbReference type="EC" id="2.1.2.10" evidence="2 7"/>
<dbReference type="Proteomes" id="UP000189933">
    <property type="component" value="Unassembled WGS sequence"/>
</dbReference>
<feature type="domain" description="Aminomethyltransferase C-terminal" evidence="10">
    <location>
        <begin position="284"/>
        <end position="362"/>
    </location>
</feature>
<dbReference type="RefSeq" id="WP_078665042.1">
    <property type="nucleotide sequence ID" value="NZ_FUXM01000007.1"/>
</dbReference>
<dbReference type="Gene3D" id="2.40.30.110">
    <property type="entry name" value="Aminomethyltransferase beta-barrel domains"/>
    <property type="match status" value="1"/>
</dbReference>
<dbReference type="InterPro" id="IPR013977">
    <property type="entry name" value="GcvT_C"/>
</dbReference>
<dbReference type="GO" id="GO:0005960">
    <property type="term" value="C:glycine cleavage complex"/>
    <property type="evidence" value="ECO:0007669"/>
    <property type="project" value="InterPro"/>
</dbReference>
<dbReference type="AlphaFoldDB" id="A0A1T4NL43"/>
<evidence type="ECO:0000259" key="9">
    <source>
        <dbReference type="Pfam" id="PF01571"/>
    </source>
</evidence>
<proteinExistence type="inferred from homology"/>
<comment type="subunit">
    <text evidence="7">The glycine cleavage system is composed of four proteins: P, T, L and H.</text>
</comment>
<dbReference type="PIRSF" id="PIRSF006487">
    <property type="entry name" value="GcvT"/>
    <property type="match status" value="1"/>
</dbReference>
<evidence type="ECO:0000256" key="5">
    <source>
        <dbReference type="ARBA" id="ARBA00031395"/>
    </source>
</evidence>
<evidence type="ECO:0000313" key="12">
    <source>
        <dbReference type="Proteomes" id="UP000189933"/>
    </source>
</evidence>
<protein>
    <recommendedName>
        <fullName evidence="2 7">Aminomethyltransferase</fullName>
        <ecNumber evidence="2 7">2.1.2.10</ecNumber>
    </recommendedName>
    <alternativeName>
        <fullName evidence="5 7">Glycine cleavage system T protein</fullName>
    </alternativeName>
</protein>
<dbReference type="FunFam" id="3.30.70.1400:FF:000001">
    <property type="entry name" value="Aminomethyltransferase"/>
    <property type="match status" value="1"/>
</dbReference>
<dbReference type="Gene3D" id="4.10.1250.10">
    <property type="entry name" value="Aminomethyltransferase fragment"/>
    <property type="match status" value="1"/>
</dbReference>
<comment type="similarity">
    <text evidence="1 7">Belongs to the GcvT family.</text>
</comment>
<dbReference type="InterPro" id="IPR028896">
    <property type="entry name" value="GcvT/YgfZ/DmdA"/>
</dbReference>
<dbReference type="PANTHER" id="PTHR43757:SF2">
    <property type="entry name" value="AMINOMETHYLTRANSFERASE, MITOCHONDRIAL"/>
    <property type="match status" value="1"/>
</dbReference>
<comment type="function">
    <text evidence="7">The glycine cleavage system catalyzes the degradation of glycine.</text>
</comment>
<dbReference type="FunFam" id="4.10.1250.10:FF:000001">
    <property type="entry name" value="Aminomethyltransferase"/>
    <property type="match status" value="1"/>
</dbReference>
<feature type="domain" description="GCVT N-terminal" evidence="9">
    <location>
        <begin position="9"/>
        <end position="264"/>
    </location>
</feature>
<gene>
    <name evidence="7" type="primary">gcvT</name>
    <name evidence="11" type="ORF">SAMN02745885_00951</name>
</gene>
<evidence type="ECO:0000259" key="10">
    <source>
        <dbReference type="Pfam" id="PF08669"/>
    </source>
</evidence>
<evidence type="ECO:0000256" key="8">
    <source>
        <dbReference type="PIRSR" id="PIRSR006487-1"/>
    </source>
</evidence>
<evidence type="ECO:0000256" key="4">
    <source>
        <dbReference type="ARBA" id="ARBA00022679"/>
    </source>
</evidence>
<dbReference type="GO" id="GO:0008168">
    <property type="term" value="F:methyltransferase activity"/>
    <property type="evidence" value="ECO:0007669"/>
    <property type="project" value="UniProtKB-KW"/>
</dbReference>
<comment type="catalytic activity">
    <reaction evidence="6 7">
        <text>N(6)-[(R)-S(8)-aminomethyldihydrolipoyl]-L-lysyl-[protein] + (6S)-5,6,7,8-tetrahydrofolate = N(6)-[(R)-dihydrolipoyl]-L-lysyl-[protein] + (6R)-5,10-methylene-5,6,7,8-tetrahydrofolate + NH4(+)</text>
        <dbReference type="Rhea" id="RHEA:16945"/>
        <dbReference type="Rhea" id="RHEA-COMP:10475"/>
        <dbReference type="Rhea" id="RHEA-COMP:10492"/>
        <dbReference type="ChEBI" id="CHEBI:15636"/>
        <dbReference type="ChEBI" id="CHEBI:28938"/>
        <dbReference type="ChEBI" id="CHEBI:57453"/>
        <dbReference type="ChEBI" id="CHEBI:83100"/>
        <dbReference type="ChEBI" id="CHEBI:83143"/>
        <dbReference type="EC" id="2.1.2.10"/>
    </reaction>
</comment>
<dbReference type="InterPro" id="IPR022903">
    <property type="entry name" value="GcvT_bac"/>
</dbReference>
<dbReference type="SUPFAM" id="SSF101790">
    <property type="entry name" value="Aminomethyltransferase beta-barrel domain"/>
    <property type="match status" value="1"/>
</dbReference>
<keyword evidence="12" id="KW-1185">Reference proteome</keyword>
<accession>A0A1T4NL43</accession>
<dbReference type="NCBIfam" id="NF001567">
    <property type="entry name" value="PRK00389.1"/>
    <property type="match status" value="1"/>
</dbReference>
<dbReference type="InterPro" id="IPR006222">
    <property type="entry name" value="GCVT_N"/>
</dbReference>
<dbReference type="FunFam" id="2.40.30.110:FF:000003">
    <property type="entry name" value="Aminomethyltransferase"/>
    <property type="match status" value="1"/>
</dbReference>
<dbReference type="InterPro" id="IPR027266">
    <property type="entry name" value="TrmE/GcvT-like"/>
</dbReference>
<sequence>MAELKRTPLYELHIAAGAKMVDFGGWEMPVQYSGIIDEHQTVRQAAGLFDVSHMGEITVKGPGALAFLEKLLPNQVARLAKGQILYSPMCYEHGGTVDDLLVYKEDEEEYLLVVNAGNTDKDYEWIKQLAPAGVEVENISHTVAQLAIQGPQATAILKPLTPVQLDAIRYYWFTRGEVAGIPCIISRTGYTGEDGWELYCSPDQARQLWQTLLTAGQDKGIKPIGLGARDTLRFEAAMPLYGHELSEDITPLEAGLKRFIALDKPEDFIGKPALTAQAEAGLKRKLVGLEMVERGIARQGYLVVNQGQEIGVVTSGTMAPTLGKNLAMALVAIEVAQPGQEVAVLIRNKEVKAKITNLPFYKRGR</sequence>
<dbReference type="GO" id="GO:0005829">
    <property type="term" value="C:cytosol"/>
    <property type="evidence" value="ECO:0007669"/>
    <property type="project" value="TreeGrafter"/>
</dbReference>
<dbReference type="PANTHER" id="PTHR43757">
    <property type="entry name" value="AMINOMETHYLTRANSFERASE"/>
    <property type="match status" value="1"/>
</dbReference>
<dbReference type="Pfam" id="PF08669">
    <property type="entry name" value="GCV_T_C"/>
    <property type="match status" value="1"/>
</dbReference>
<evidence type="ECO:0000256" key="7">
    <source>
        <dbReference type="HAMAP-Rule" id="MF_00259"/>
    </source>
</evidence>